<evidence type="ECO:0000256" key="1">
    <source>
        <dbReference type="SAM" id="MobiDB-lite"/>
    </source>
</evidence>
<accession>A0A8H6QZY6</accession>
<proteinExistence type="predicted"/>
<evidence type="ECO:0000313" key="3">
    <source>
        <dbReference type="Proteomes" id="UP000641853"/>
    </source>
</evidence>
<organism evidence="2 3">
    <name type="scientific">Aspergillus felis</name>
    <dbReference type="NCBI Taxonomy" id="1287682"/>
    <lineage>
        <taxon>Eukaryota</taxon>
        <taxon>Fungi</taxon>
        <taxon>Dikarya</taxon>
        <taxon>Ascomycota</taxon>
        <taxon>Pezizomycotina</taxon>
        <taxon>Eurotiomycetes</taxon>
        <taxon>Eurotiomycetidae</taxon>
        <taxon>Eurotiales</taxon>
        <taxon>Aspergillaceae</taxon>
        <taxon>Aspergillus</taxon>
        <taxon>Aspergillus subgen. Fumigati</taxon>
    </lineage>
</organism>
<keyword evidence="3" id="KW-1185">Reference proteome</keyword>
<gene>
    <name evidence="2" type="ORF">CNMCM7691_001526</name>
</gene>
<dbReference type="Proteomes" id="UP000641853">
    <property type="component" value="Unassembled WGS sequence"/>
</dbReference>
<comment type="caution">
    <text evidence="2">The sequence shown here is derived from an EMBL/GenBank/DDBJ whole genome shotgun (WGS) entry which is preliminary data.</text>
</comment>
<dbReference type="AlphaFoldDB" id="A0A8H6QZY6"/>
<feature type="compositionally biased region" description="Low complexity" evidence="1">
    <location>
        <begin position="121"/>
        <end position="133"/>
    </location>
</feature>
<sequence length="238" mass="26459">MNRITHIIDPDGEAVIILRNANSPFAQPDEDMIASIVSQHLPEQCDYVQGLTEDIETSTNHTAKSMLTPKNKKKKKNISSSAVWTSFGPTPLPVEVSAQEAAEEQPAEEPSPEPVEEQPAEEPSPAPAEEQPAGSPIDDIGLDFEQQDESRFRIQVSAKHLMLASSVFKKECVAYRQNGSVEINAKCWDIEALLILLRAIHNQHYSIPRKLTLEMLAKVAVLADYYKCKEVVCIWPTV</sequence>
<feature type="region of interest" description="Disordered" evidence="1">
    <location>
        <begin position="98"/>
        <end position="141"/>
    </location>
</feature>
<protein>
    <recommendedName>
        <fullName evidence="4">BTB domain-containing protein</fullName>
    </recommendedName>
</protein>
<reference evidence="2" key="1">
    <citation type="submission" date="2020-06" db="EMBL/GenBank/DDBJ databases">
        <title>Draft genome sequences of strains closely related to Aspergillus parafelis and Aspergillus hiratsukae.</title>
        <authorList>
            <person name="Dos Santos R.A.C."/>
            <person name="Rivero-Menendez O."/>
            <person name="Steenwyk J.L."/>
            <person name="Mead M.E."/>
            <person name="Goldman G.H."/>
            <person name="Alastruey-Izquierdo A."/>
            <person name="Rokas A."/>
        </authorList>
    </citation>
    <scope>NUCLEOTIDE SEQUENCE</scope>
    <source>
        <strain evidence="2">CNM-CM7691</strain>
    </source>
</reference>
<name>A0A8H6QZY6_9EURO</name>
<evidence type="ECO:0000313" key="2">
    <source>
        <dbReference type="EMBL" id="KAF7182138.1"/>
    </source>
</evidence>
<feature type="compositionally biased region" description="Acidic residues" evidence="1">
    <location>
        <begin position="101"/>
        <end position="120"/>
    </location>
</feature>
<evidence type="ECO:0008006" key="4">
    <source>
        <dbReference type="Google" id="ProtNLM"/>
    </source>
</evidence>
<dbReference type="EMBL" id="JACBAG010001790">
    <property type="protein sequence ID" value="KAF7182138.1"/>
    <property type="molecule type" value="Genomic_DNA"/>
</dbReference>